<dbReference type="InterPro" id="IPR045196">
    <property type="entry name" value="IF2/IF5"/>
</dbReference>
<proteinExistence type="inferred from homology"/>
<dbReference type="SUPFAM" id="SSF100966">
    <property type="entry name" value="Translation initiation factor 2 beta, aIF2beta, N-terminal domain"/>
    <property type="match status" value="1"/>
</dbReference>
<dbReference type="InterPro" id="IPR016189">
    <property type="entry name" value="Transl_init_fac_IF2/IF5_N"/>
</dbReference>
<keyword evidence="3" id="KW-0648">Protein biosynthesis</keyword>
<keyword evidence="6" id="KW-1185">Reference proteome</keyword>
<dbReference type="VEuPathDB" id="MicrosporidiaDB:TUBRATIS_26040"/>
<gene>
    <name evidence="5" type="ORF">TUBRATIS_26040</name>
</gene>
<dbReference type="SUPFAM" id="SSF75689">
    <property type="entry name" value="Zinc-binding domain of translation initiation factor 2 beta"/>
    <property type="match status" value="1"/>
</dbReference>
<dbReference type="Gene3D" id="3.30.30.170">
    <property type="match status" value="1"/>
</dbReference>
<name>A0A437AIJ4_9MICR</name>
<dbReference type="OrthoDB" id="10255414at2759"/>
<dbReference type="InterPro" id="IPR002735">
    <property type="entry name" value="Transl_init_fac_IF2/IF5_dom"/>
</dbReference>
<evidence type="ECO:0000313" key="5">
    <source>
        <dbReference type="EMBL" id="RVD90962.1"/>
    </source>
</evidence>
<dbReference type="GO" id="GO:0003743">
    <property type="term" value="F:translation initiation factor activity"/>
    <property type="evidence" value="ECO:0007669"/>
    <property type="project" value="UniProtKB-KW"/>
</dbReference>
<dbReference type="InterPro" id="IPR016190">
    <property type="entry name" value="Transl_init_fac_IF2/IF5_Zn-bd"/>
</dbReference>
<comment type="similarity">
    <text evidence="1">Belongs to the eIF-2-beta/eIF-5 family.</text>
</comment>
<keyword evidence="2 5" id="KW-0396">Initiation factor</keyword>
<dbReference type="EMBL" id="RCSS01000707">
    <property type="protein sequence ID" value="RVD90962.1"/>
    <property type="molecule type" value="Genomic_DNA"/>
</dbReference>
<reference evidence="5 6" key="1">
    <citation type="submission" date="2018-10" db="EMBL/GenBank/DDBJ databases">
        <title>Draft genome sequence of the microsporidian Tubulinosema ratisbonensis.</title>
        <authorList>
            <person name="Polonais V."/>
            <person name="Peyretaillade E."/>
            <person name="Niehus S."/>
            <person name="Wawrzyniak I."/>
            <person name="Franchet A."/>
            <person name="Gaspin C."/>
            <person name="Reichstadt M."/>
            <person name="Belser C."/>
            <person name="Labadie K."/>
            <person name="Delbac F."/>
            <person name="Ferrandon D."/>
        </authorList>
    </citation>
    <scope>NUCLEOTIDE SEQUENCE [LARGE SCALE GENOMIC DNA]</scope>
    <source>
        <strain evidence="5 6">Franzen</strain>
    </source>
</reference>
<comment type="caution">
    <text evidence="5">The sequence shown here is derived from an EMBL/GenBank/DDBJ whole genome shotgun (WGS) entry which is preliminary data.</text>
</comment>
<feature type="domain" description="Translation initiation factor IF2/IF5" evidence="4">
    <location>
        <begin position="61"/>
        <end position="169"/>
    </location>
</feature>
<dbReference type="PANTHER" id="PTHR23001:SF3">
    <property type="entry name" value="EUKARYOTIC TRANSLATION INITIATION FACTOR 2 SUBUNIT 2"/>
    <property type="match status" value="1"/>
</dbReference>
<organism evidence="5 6">
    <name type="scientific">Tubulinosema ratisbonensis</name>
    <dbReference type="NCBI Taxonomy" id="291195"/>
    <lineage>
        <taxon>Eukaryota</taxon>
        <taxon>Fungi</taxon>
        <taxon>Fungi incertae sedis</taxon>
        <taxon>Microsporidia</taxon>
        <taxon>Tubulinosematoidea</taxon>
        <taxon>Tubulinosematidae</taxon>
        <taxon>Tubulinosema</taxon>
    </lineage>
</organism>
<evidence type="ECO:0000259" key="4">
    <source>
        <dbReference type="SMART" id="SM00653"/>
    </source>
</evidence>
<accession>A0A437AIJ4</accession>
<sequence length="182" mass="21222">MADDEFVPVGFDINEFESRSDSESYDDQLTNLDERGFPKQLQYKYLLDKAMKELDKLRGPTNQQSKIPLDVRREGGKITFNLKEVSAHLNREEDHLKMFILSELNTSGNVNSEGRLSIKGRFTKKQLQDTIRDYIDQFVVCKSCFKTDDTIIYKENRMYFLKCNLCNAIRHVGSISEGIYKR</sequence>
<evidence type="ECO:0000256" key="2">
    <source>
        <dbReference type="ARBA" id="ARBA00022540"/>
    </source>
</evidence>
<evidence type="ECO:0000256" key="1">
    <source>
        <dbReference type="ARBA" id="ARBA00010397"/>
    </source>
</evidence>
<dbReference type="STRING" id="291195.A0A437AIJ4"/>
<dbReference type="PANTHER" id="PTHR23001">
    <property type="entry name" value="EUKARYOTIC TRANSLATION INITIATION FACTOR"/>
    <property type="match status" value="1"/>
</dbReference>
<dbReference type="SMART" id="SM00653">
    <property type="entry name" value="eIF2B_5"/>
    <property type="match status" value="1"/>
</dbReference>
<evidence type="ECO:0000313" key="6">
    <source>
        <dbReference type="Proteomes" id="UP000282876"/>
    </source>
</evidence>
<protein>
    <submittedName>
        <fullName evidence="5">Eukaryotic translation initiation factor</fullName>
    </submittedName>
</protein>
<dbReference type="Pfam" id="PF01873">
    <property type="entry name" value="eIF-5_eIF-2B"/>
    <property type="match status" value="1"/>
</dbReference>
<dbReference type="AlphaFoldDB" id="A0A437AIJ4"/>
<dbReference type="Proteomes" id="UP000282876">
    <property type="component" value="Unassembled WGS sequence"/>
</dbReference>
<evidence type="ECO:0000256" key="3">
    <source>
        <dbReference type="ARBA" id="ARBA00022917"/>
    </source>
</evidence>